<evidence type="ECO:0000313" key="2">
    <source>
        <dbReference type="EMBL" id="MFG6490162.1"/>
    </source>
</evidence>
<reference evidence="2 3" key="1">
    <citation type="submission" date="2024-08" db="EMBL/GenBank/DDBJ databases">
        <authorList>
            <person name="Lu H."/>
        </authorList>
    </citation>
    <scope>NUCLEOTIDE SEQUENCE [LARGE SCALE GENOMIC DNA]</scope>
    <source>
        <strain evidence="2 3">BYS78W</strain>
    </source>
</reference>
<evidence type="ECO:0000313" key="3">
    <source>
        <dbReference type="Proteomes" id="UP001606134"/>
    </source>
</evidence>
<organism evidence="2 3">
    <name type="scientific">Pelomonas candidula</name>
    <dbReference type="NCBI Taxonomy" id="3299025"/>
    <lineage>
        <taxon>Bacteria</taxon>
        <taxon>Pseudomonadati</taxon>
        <taxon>Pseudomonadota</taxon>
        <taxon>Betaproteobacteria</taxon>
        <taxon>Burkholderiales</taxon>
        <taxon>Sphaerotilaceae</taxon>
        <taxon>Roseateles</taxon>
    </lineage>
</organism>
<keyword evidence="3" id="KW-1185">Reference proteome</keyword>
<proteinExistence type="predicted"/>
<dbReference type="RefSeq" id="WP_394416955.1">
    <property type="nucleotide sequence ID" value="NZ_JBIGIC010000019.1"/>
</dbReference>
<evidence type="ECO:0000256" key="1">
    <source>
        <dbReference type="SAM" id="SignalP"/>
    </source>
</evidence>
<accession>A0ABW7HL26</accession>
<feature type="signal peptide" evidence="1">
    <location>
        <begin position="1"/>
        <end position="18"/>
    </location>
</feature>
<dbReference type="Proteomes" id="UP001606134">
    <property type="component" value="Unassembled WGS sequence"/>
</dbReference>
<comment type="caution">
    <text evidence="2">The sequence shown here is derived from an EMBL/GenBank/DDBJ whole genome shotgun (WGS) entry which is preliminary data.</text>
</comment>
<gene>
    <name evidence="2" type="ORF">ACG04R_26055</name>
</gene>
<dbReference type="EMBL" id="JBIGIC010000019">
    <property type="protein sequence ID" value="MFG6490162.1"/>
    <property type="molecule type" value="Genomic_DNA"/>
</dbReference>
<sequence length="163" mass="17000">MKTLFAVAAFVLATSASAGTVNFSNYTHQDLTGSGANFDDVYTLNLSTDTWVGGLLTTGTLLAGQPAIDIRSVVFRQLGTQADWIQTVAVNWDVADYGIEKWALGTTQLAAGQWQLEVIGTSYADKTANGYTASVELPEPGGVALAALALAGAGLASARRRKA</sequence>
<feature type="chain" id="PRO_5046795097" description="PEP-CTERM protein-sorting domain-containing protein" evidence="1">
    <location>
        <begin position="19"/>
        <end position="163"/>
    </location>
</feature>
<protein>
    <recommendedName>
        <fullName evidence="4">PEP-CTERM protein-sorting domain-containing protein</fullName>
    </recommendedName>
</protein>
<name>A0ABW7HL26_9BURK</name>
<evidence type="ECO:0008006" key="4">
    <source>
        <dbReference type="Google" id="ProtNLM"/>
    </source>
</evidence>
<keyword evidence="1" id="KW-0732">Signal</keyword>